<comment type="catalytic activity">
    <reaction evidence="1 5">
        <text>dTDP-4-dehydro-6-deoxy-alpha-D-glucose = dTDP-4-dehydro-beta-L-rhamnose</text>
        <dbReference type="Rhea" id="RHEA:16969"/>
        <dbReference type="ChEBI" id="CHEBI:57649"/>
        <dbReference type="ChEBI" id="CHEBI:62830"/>
        <dbReference type="EC" id="5.1.3.13"/>
    </reaction>
</comment>
<gene>
    <name evidence="6" type="primary">rfbC</name>
    <name evidence="6" type="ORF">ACFO3A_07340</name>
</gene>
<keyword evidence="7" id="KW-1185">Reference proteome</keyword>
<evidence type="ECO:0000313" key="7">
    <source>
        <dbReference type="Proteomes" id="UP001595967"/>
    </source>
</evidence>
<dbReference type="Pfam" id="PF00908">
    <property type="entry name" value="dTDP_sugar_isom"/>
    <property type="match status" value="1"/>
</dbReference>
<dbReference type="EMBL" id="JBHSEW010000005">
    <property type="protein sequence ID" value="MFC4622031.1"/>
    <property type="molecule type" value="Genomic_DNA"/>
</dbReference>
<evidence type="ECO:0000256" key="2">
    <source>
        <dbReference type="ARBA" id="ARBA00001997"/>
    </source>
</evidence>
<keyword evidence="5 6" id="KW-0413">Isomerase</keyword>
<dbReference type="EC" id="5.1.3.13" evidence="3 5"/>
<organism evidence="6 7">
    <name type="scientific">Comamonas nitrativorans</name>
    <dbReference type="NCBI Taxonomy" id="108437"/>
    <lineage>
        <taxon>Bacteria</taxon>
        <taxon>Pseudomonadati</taxon>
        <taxon>Pseudomonadota</taxon>
        <taxon>Betaproteobacteria</taxon>
        <taxon>Burkholderiales</taxon>
        <taxon>Comamonadaceae</taxon>
        <taxon>Comamonas</taxon>
    </lineage>
</organism>
<dbReference type="Proteomes" id="UP001595967">
    <property type="component" value="Unassembled WGS sequence"/>
</dbReference>
<dbReference type="InterPro" id="IPR000888">
    <property type="entry name" value="RmlC-like"/>
</dbReference>
<comment type="caution">
    <text evidence="6">The sequence shown here is derived from an EMBL/GenBank/DDBJ whole genome shotgun (WGS) entry which is preliminary data.</text>
</comment>
<comment type="similarity">
    <text evidence="5">Belongs to the dTDP-4-dehydrorhamnose 3,5-epimerase family.</text>
</comment>
<accession>A0ABV9GV27</accession>
<dbReference type="CDD" id="cd00438">
    <property type="entry name" value="cupin_RmlC"/>
    <property type="match status" value="1"/>
</dbReference>
<evidence type="ECO:0000256" key="4">
    <source>
        <dbReference type="ARBA" id="ARBA00019595"/>
    </source>
</evidence>
<sequence>MQVQTTALPGVLLLQPQVFQDERGFFVESFNQRRFAQATGVDVPFVQDNHSRSRRGVLRGLHYQLPPHAQGKLVRVVRGRVWDVVVDLRRTSPTFGQWLGLALDAEQHQQLWIPPGLAHGFLTLSAEADCLYKTTAYYDPACERGIAWNDADLAIAWPAVEGGYQLSAKDDRQPALARAALPDGAWQS</sequence>
<evidence type="ECO:0000256" key="5">
    <source>
        <dbReference type="RuleBase" id="RU364069"/>
    </source>
</evidence>
<dbReference type="PANTHER" id="PTHR21047:SF2">
    <property type="entry name" value="THYMIDINE DIPHOSPHO-4-KETO-RHAMNOSE 3,5-EPIMERASE"/>
    <property type="match status" value="1"/>
</dbReference>
<dbReference type="NCBIfam" id="TIGR01221">
    <property type="entry name" value="rmlC"/>
    <property type="match status" value="1"/>
</dbReference>
<dbReference type="InterPro" id="IPR011051">
    <property type="entry name" value="RmlC_Cupin_sf"/>
</dbReference>
<evidence type="ECO:0000256" key="3">
    <source>
        <dbReference type="ARBA" id="ARBA00012098"/>
    </source>
</evidence>
<comment type="function">
    <text evidence="2 5">Catalyzes the epimerization of the C3' and C5'positions of dTDP-6-deoxy-D-xylo-4-hexulose, forming dTDP-6-deoxy-L-lyxo-4-hexulose.</text>
</comment>
<dbReference type="RefSeq" id="WP_377725286.1">
    <property type="nucleotide sequence ID" value="NZ_JBHSEW010000005.1"/>
</dbReference>
<dbReference type="Gene3D" id="2.60.120.10">
    <property type="entry name" value="Jelly Rolls"/>
    <property type="match status" value="1"/>
</dbReference>
<name>A0ABV9GV27_9BURK</name>
<comment type="subunit">
    <text evidence="5">Homodimer.</text>
</comment>
<dbReference type="PANTHER" id="PTHR21047">
    <property type="entry name" value="DTDP-6-DEOXY-D-GLUCOSE-3,5 EPIMERASE"/>
    <property type="match status" value="1"/>
</dbReference>
<dbReference type="GO" id="GO:0008830">
    <property type="term" value="F:dTDP-4-dehydrorhamnose 3,5-epimerase activity"/>
    <property type="evidence" value="ECO:0007669"/>
    <property type="project" value="UniProtKB-EC"/>
</dbReference>
<proteinExistence type="inferred from homology"/>
<comment type="pathway">
    <text evidence="5">Carbohydrate biosynthesis; dTDP-L-rhamnose biosynthesis.</text>
</comment>
<reference evidence="7" key="1">
    <citation type="journal article" date="2019" name="Int. J. Syst. Evol. Microbiol.">
        <title>The Global Catalogue of Microorganisms (GCM) 10K type strain sequencing project: providing services to taxonomists for standard genome sequencing and annotation.</title>
        <authorList>
            <consortium name="The Broad Institute Genomics Platform"/>
            <consortium name="The Broad Institute Genome Sequencing Center for Infectious Disease"/>
            <person name="Wu L."/>
            <person name="Ma J."/>
        </authorList>
    </citation>
    <scope>NUCLEOTIDE SEQUENCE [LARGE SCALE GENOMIC DNA]</scope>
    <source>
        <strain evidence="7">JCM 11650</strain>
    </source>
</reference>
<protein>
    <recommendedName>
        <fullName evidence="4 5">dTDP-4-dehydrorhamnose 3,5-epimerase</fullName>
        <ecNumber evidence="3 5">5.1.3.13</ecNumber>
    </recommendedName>
    <alternativeName>
        <fullName evidence="5">Thymidine diphospho-4-keto-rhamnose 3,5-epimerase</fullName>
    </alternativeName>
</protein>
<evidence type="ECO:0000313" key="6">
    <source>
        <dbReference type="EMBL" id="MFC4622031.1"/>
    </source>
</evidence>
<dbReference type="InterPro" id="IPR014710">
    <property type="entry name" value="RmlC-like_jellyroll"/>
</dbReference>
<evidence type="ECO:0000256" key="1">
    <source>
        <dbReference type="ARBA" id="ARBA00001298"/>
    </source>
</evidence>
<dbReference type="SUPFAM" id="SSF51182">
    <property type="entry name" value="RmlC-like cupins"/>
    <property type="match status" value="1"/>
</dbReference>